<sequence>MNNYLDFNNTACPGCGQILAARTVVNALAPDVIVVNATGCLEITTTRWPHSSWGVPWIHSLFGNPSSVASGISAVLRHRGDTKTKILVQAGDGSTFDIGFGALSGLWSRREAVIYVCYDNEIYANTGMQSSGSTRLGARTATSPVIGEALGFSGHKKDMLAIALAHNVPYVAQSTSAYLDDLTAKIKKAAATDGPSYIQVLSSCIPGWGVTVKDSVNTARLAAETGLYPLLEFVNGVEVGRHKVPRPFKSVKEYLITQNRFKHLLEKPAGVVVIKDLQKIADDQIRKYKL</sequence>
<evidence type="ECO:0000256" key="1">
    <source>
        <dbReference type="ARBA" id="ARBA00023002"/>
    </source>
</evidence>
<comment type="caution">
    <text evidence="3">The sequence shown here is derived from an EMBL/GenBank/DDBJ whole genome shotgun (WGS) entry which is preliminary data.</text>
</comment>
<protein>
    <submittedName>
        <fullName evidence="3">Pyruvate ferredoxin oxidoreductase</fullName>
    </submittedName>
</protein>
<accession>A0A2M6WU26</accession>
<evidence type="ECO:0000313" key="4">
    <source>
        <dbReference type="Proteomes" id="UP000228533"/>
    </source>
</evidence>
<dbReference type="GO" id="GO:0016491">
    <property type="term" value="F:oxidoreductase activity"/>
    <property type="evidence" value="ECO:0007669"/>
    <property type="project" value="UniProtKB-KW"/>
</dbReference>
<dbReference type="EMBL" id="PFAM01000008">
    <property type="protein sequence ID" value="PIT96298.1"/>
    <property type="molecule type" value="Genomic_DNA"/>
</dbReference>
<dbReference type="InterPro" id="IPR011766">
    <property type="entry name" value="TPP_enzyme_TPP-bd"/>
</dbReference>
<dbReference type="Pfam" id="PF02775">
    <property type="entry name" value="TPP_enzyme_C"/>
    <property type="match status" value="1"/>
</dbReference>
<dbReference type="InterPro" id="IPR051479">
    <property type="entry name" value="PorB-like"/>
</dbReference>
<feature type="domain" description="Thiamine pyrophosphate enzyme TPP-binding" evidence="2">
    <location>
        <begin position="38"/>
        <end position="200"/>
    </location>
</feature>
<dbReference type="InterPro" id="IPR029061">
    <property type="entry name" value="THDP-binding"/>
</dbReference>
<dbReference type="Proteomes" id="UP000228533">
    <property type="component" value="Unassembled WGS sequence"/>
</dbReference>
<dbReference type="SUPFAM" id="SSF52518">
    <property type="entry name" value="Thiamin diphosphate-binding fold (THDP-binding)"/>
    <property type="match status" value="1"/>
</dbReference>
<evidence type="ECO:0000259" key="2">
    <source>
        <dbReference type="Pfam" id="PF02775"/>
    </source>
</evidence>
<dbReference type="GO" id="GO:0030976">
    <property type="term" value="F:thiamine pyrophosphate binding"/>
    <property type="evidence" value="ECO:0007669"/>
    <property type="project" value="InterPro"/>
</dbReference>
<organism evidence="3 4">
    <name type="scientific">Candidatus Falkowbacteria bacterium CG10_big_fil_rev_8_21_14_0_10_37_14</name>
    <dbReference type="NCBI Taxonomy" id="1974561"/>
    <lineage>
        <taxon>Bacteria</taxon>
        <taxon>Candidatus Falkowiibacteriota</taxon>
    </lineage>
</organism>
<evidence type="ECO:0000313" key="3">
    <source>
        <dbReference type="EMBL" id="PIT96298.1"/>
    </source>
</evidence>
<dbReference type="Gene3D" id="3.40.50.970">
    <property type="match status" value="2"/>
</dbReference>
<keyword evidence="3" id="KW-0670">Pyruvate</keyword>
<dbReference type="AlphaFoldDB" id="A0A2M6WU26"/>
<dbReference type="PANTHER" id="PTHR42897">
    <property type="entry name" value="PYRUVATE SYNTHASE SUBUNIT PORB"/>
    <property type="match status" value="1"/>
</dbReference>
<proteinExistence type="predicted"/>
<reference evidence="4" key="1">
    <citation type="submission" date="2017-09" db="EMBL/GenBank/DDBJ databases">
        <title>Depth-based differentiation of microbial function through sediment-hosted aquifers and enrichment of novel symbionts in the deep terrestrial subsurface.</title>
        <authorList>
            <person name="Probst A.J."/>
            <person name="Ladd B."/>
            <person name="Jarett J.K."/>
            <person name="Geller-Mcgrath D.E."/>
            <person name="Sieber C.M.K."/>
            <person name="Emerson J.B."/>
            <person name="Anantharaman K."/>
            <person name="Thomas B.C."/>
            <person name="Malmstrom R."/>
            <person name="Stieglmeier M."/>
            <person name="Klingl A."/>
            <person name="Woyke T."/>
            <person name="Ryan C.M."/>
            <person name="Banfield J.F."/>
        </authorList>
    </citation>
    <scope>NUCLEOTIDE SEQUENCE [LARGE SCALE GENOMIC DNA]</scope>
</reference>
<dbReference type="PANTHER" id="PTHR42897:SF2">
    <property type="entry name" value="PYRUVATE SYNTHASE SUBUNIT PORB"/>
    <property type="match status" value="1"/>
</dbReference>
<keyword evidence="1" id="KW-0560">Oxidoreductase</keyword>
<name>A0A2M6WU26_9BACT</name>
<gene>
    <name evidence="3" type="ORF">COT94_01235</name>
</gene>